<dbReference type="PANTHER" id="PTHR11857:SF43">
    <property type="entry name" value="GEO07291P1-RELATED"/>
    <property type="match status" value="1"/>
</dbReference>
<dbReference type="InterPro" id="IPR006170">
    <property type="entry name" value="PBP/GOBP"/>
</dbReference>
<protein>
    <submittedName>
        <fullName evidence="6">CSON008395 protein</fullName>
    </submittedName>
</protein>
<proteinExistence type="inferred from homology"/>
<dbReference type="Pfam" id="PF01395">
    <property type="entry name" value="PBP_GOBP"/>
    <property type="match status" value="1"/>
</dbReference>
<comment type="subcellular location">
    <subcellularLocation>
        <location evidence="1">Secreted</location>
    </subcellularLocation>
</comment>
<evidence type="ECO:0000313" key="6">
    <source>
        <dbReference type="EMBL" id="SSX34688.1"/>
    </source>
</evidence>
<evidence type="ECO:0000256" key="5">
    <source>
        <dbReference type="SAM" id="SignalP"/>
    </source>
</evidence>
<organism evidence="6">
    <name type="scientific">Culicoides sonorensis</name>
    <name type="common">Biting midge</name>
    <dbReference type="NCBI Taxonomy" id="179676"/>
    <lineage>
        <taxon>Eukaryota</taxon>
        <taxon>Metazoa</taxon>
        <taxon>Ecdysozoa</taxon>
        <taxon>Arthropoda</taxon>
        <taxon>Hexapoda</taxon>
        <taxon>Insecta</taxon>
        <taxon>Pterygota</taxon>
        <taxon>Neoptera</taxon>
        <taxon>Endopterygota</taxon>
        <taxon>Diptera</taxon>
        <taxon>Nematocera</taxon>
        <taxon>Chironomoidea</taxon>
        <taxon>Ceratopogonidae</taxon>
        <taxon>Ceratopogoninae</taxon>
        <taxon>Culicoides</taxon>
        <taxon>Monoculicoides</taxon>
    </lineage>
</organism>
<dbReference type="EMBL" id="UFQT01003176">
    <property type="protein sequence ID" value="SSX34688.1"/>
    <property type="molecule type" value="Genomic_DNA"/>
</dbReference>
<dbReference type="OMA" id="HANVDES"/>
<accession>A0A336N7Q2</accession>
<sequence>MKNLFLAILLIFVTFAHANVDESIKTHADACMSETGAAKDEVMKLKNHDFSSDDPKTKCFAKCFCVKAGLCDSNLNMVVAKVEDHIPPEQKHKVEDATKKCDTTTGADPCDTVYSKFRCFFKELQ</sequence>
<name>A0A336N7Q2_CULSO</name>
<comment type="similarity">
    <text evidence="2">Belongs to the PBP/GOBP family.</text>
</comment>
<keyword evidence="4 5" id="KW-0732">Signal</keyword>
<evidence type="ECO:0000256" key="2">
    <source>
        <dbReference type="ARBA" id="ARBA00008098"/>
    </source>
</evidence>
<feature type="signal peptide" evidence="5">
    <location>
        <begin position="1"/>
        <end position="18"/>
    </location>
</feature>
<dbReference type="AlphaFoldDB" id="A0A336N7Q2"/>
<evidence type="ECO:0000256" key="1">
    <source>
        <dbReference type="ARBA" id="ARBA00004613"/>
    </source>
</evidence>
<dbReference type="GO" id="GO:0007608">
    <property type="term" value="P:sensory perception of smell"/>
    <property type="evidence" value="ECO:0007669"/>
    <property type="project" value="TreeGrafter"/>
</dbReference>
<dbReference type="PANTHER" id="PTHR11857">
    <property type="entry name" value="ODORANT BINDING PROTEIN-RELATED"/>
    <property type="match status" value="1"/>
</dbReference>
<dbReference type="VEuPathDB" id="VectorBase:CSON008395"/>
<reference evidence="6" key="1">
    <citation type="submission" date="2018-07" db="EMBL/GenBank/DDBJ databases">
        <authorList>
            <person name="Quirk P.G."/>
            <person name="Krulwich T.A."/>
        </authorList>
    </citation>
    <scope>NUCLEOTIDE SEQUENCE</scope>
</reference>
<dbReference type="Gene3D" id="1.10.238.20">
    <property type="entry name" value="Pheromone/general odorant binding protein domain"/>
    <property type="match status" value="1"/>
</dbReference>
<dbReference type="SMART" id="SM00708">
    <property type="entry name" value="PhBP"/>
    <property type="match status" value="1"/>
</dbReference>
<dbReference type="GO" id="GO:0005615">
    <property type="term" value="C:extracellular space"/>
    <property type="evidence" value="ECO:0007669"/>
    <property type="project" value="TreeGrafter"/>
</dbReference>
<keyword evidence="3" id="KW-0964">Secreted</keyword>
<evidence type="ECO:0000256" key="4">
    <source>
        <dbReference type="ARBA" id="ARBA00022729"/>
    </source>
</evidence>
<dbReference type="SUPFAM" id="SSF47565">
    <property type="entry name" value="Insect pheromone/odorant-binding proteins"/>
    <property type="match status" value="1"/>
</dbReference>
<dbReference type="GO" id="GO:0005549">
    <property type="term" value="F:odorant binding"/>
    <property type="evidence" value="ECO:0007669"/>
    <property type="project" value="InterPro"/>
</dbReference>
<evidence type="ECO:0000256" key="3">
    <source>
        <dbReference type="ARBA" id="ARBA00022525"/>
    </source>
</evidence>
<dbReference type="InterPro" id="IPR036728">
    <property type="entry name" value="PBP_GOBP_sf"/>
</dbReference>
<gene>
    <name evidence="6" type="primary">CSON008395</name>
</gene>
<dbReference type="CDD" id="cd23992">
    <property type="entry name" value="PBP_GOBP"/>
    <property type="match status" value="1"/>
</dbReference>
<feature type="chain" id="PRO_5016309917" evidence="5">
    <location>
        <begin position="19"/>
        <end position="125"/>
    </location>
</feature>